<dbReference type="Gene3D" id="3.40.50.300">
    <property type="entry name" value="P-loop containing nucleotide triphosphate hydrolases"/>
    <property type="match status" value="2"/>
</dbReference>
<evidence type="ECO:0000313" key="6">
    <source>
        <dbReference type="Proteomes" id="UP000652354"/>
    </source>
</evidence>
<dbReference type="InterPro" id="IPR050611">
    <property type="entry name" value="ABCF"/>
</dbReference>
<evidence type="ECO:0000313" key="5">
    <source>
        <dbReference type="EMBL" id="GIG55029.1"/>
    </source>
</evidence>
<keyword evidence="2" id="KW-0547">Nucleotide-binding</keyword>
<feature type="domain" description="ABC transporter" evidence="4">
    <location>
        <begin position="331"/>
        <end position="535"/>
    </location>
</feature>
<feature type="domain" description="ABC transporter" evidence="4">
    <location>
        <begin position="4"/>
        <end position="236"/>
    </location>
</feature>
<gene>
    <name evidence="5" type="ORF">Dac01nite_17810</name>
</gene>
<dbReference type="PROSITE" id="PS00211">
    <property type="entry name" value="ABC_TRANSPORTER_1"/>
    <property type="match status" value="1"/>
</dbReference>
<name>A0A919UH37_9MICO</name>
<dbReference type="SMART" id="SM00382">
    <property type="entry name" value="AAA"/>
    <property type="match status" value="2"/>
</dbReference>
<reference evidence="5" key="1">
    <citation type="submission" date="2021-01" db="EMBL/GenBank/DDBJ databases">
        <title>Whole genome shotgun sequence of Demequina activiva NBRC 110675.</title>
        <authorList>
            <person name="Komaki H."/>
            <person name="Tamura T."/>
        </authorList>
    </citation>
    <scope>NUCLEOTIDE SEQUENCE</scope>
    <source>
        <strain evidence="5">NBRC 110675</strain>
    </source>
</reference>
<dbReference type="InterPro" id="IPR017871">
    <property type="entry name" value="ABC_transporter-like_CS"/>
</dbReference>
<keyword evidence="6" id="KW-1185">Reference proteome</keyword>
<dbReference type="PROSITE" id="PS50893">
    <property type="entry name" value="ABC_TRANSPORTER_2"/>
    <property type="match status" value="2"/>
</dbReference>
<dbReference type="FunFam" id="3.40.50.300:FF:000597">
    <property type="entry name" value="ABC transporter ATP-binding protein"/>
    <property type="match status" value="1"/>
</dbReference>
<dbReference type="Proteomes" id="UP000652354">
    <property type="component" value="Unassembled WGS sequence"/>
</dbReference>
<comment type="caution">
    <text evidence="5">The sequence shown here is derived from an EMBL/GenBank/DDBJ whole genome shotgun (WGS) entry which is preliminary data.</text>
</comment>
<accession>A0A919UH37</accession>
<dbReference type="InterPro" id="IPR003439">
    <property type="entry name" value="ABC_transporter-like_ATP-bd"/>
</dbReference>
<evidence type="ECO:0000256" key="3">
    <source>
        <dbReference type="ARBA" id="ARBA00022840"/>
    </source>
</evidence>
<evidence type="ECO:0000259" key="4">
    <source>
        <dbReference type="PROSITE" id="PS50893"/>
    </source>
</evidence>
<dbReference type="Pfam" id="PF00005">
    <property type="entry name" value="ABC_tran"/>
    <property type="match status" value="2"/>
</dbReference>
<sequence>MPSLSFSHLTLAWPDGRPVIAGATGTVSTGLTALVGANGAGKSTLLRILAGEITADAGSVQRPPHLAYVPQDVALTAPARADAVMGLASVRAALRRIEAGSVDPADYDVVGDDWDVEERASATLASLALPPDTLDRTVGELSGGEITRLALASALYARPDVLLLDEPTNNLDGQAAAQVLDALVERQGATLVVSHDRRLLARVDAIGEMRRGQLRWFGGALADYEAALEAERAHAEQEVRTAKADVTRQHRELRTHLEGAARRSKAGAATAADMPTILAGAKKRQAQMTQARVTGVHEDRLAAARSRLEEAEDAADRDREIRVDLPDTAVPARRDVATLRECRLRTGTVVNALVQGPERIVLAGPNGSGKTTLLRTLLGDIEPEGGTATVHVPAGLLPQRLDVLDPALSVVDNVRARAAGTSPHEVREGLARFLFRGAAGDALASTLSGGERLRAALASALLARPAPQLLVLDEPTNNLDFASRAHLLEALADYRGALIVVSHDADFLDQVGVQRQWRFDGGRFVDEPAGAAPPA</sequence>
<dbReference type="RefSeq" id="WP_203656110.1">
    <property type="nucleotide sequence ID" value="NZ_BONR01000003.1"/>
</dbReference>
<keyword evidence="1" id="KW-0677">Repeat</keyword>
<proteinExistence type="predicted"/>
<dbReference type="GO" id="GO:0005524">
    <property type="term" value="F:ATP binding"/>
    <property type="evidence" value="ECO:0007669"/>
    <property type="project" value="UniProtKB-KW"/>
</dbReference>
<dbReference type="PANTHER" id="PTHR19211">
    <property type="entry name" value="ATP-BINDING TRANSPORT PROTEIN-RELATED"/>
    <property type="match status" value="1"/>
</dbReference>
<evidence type="ECO:0000256" key="2">
    <source>
        <dbReference type="ARBA" id="ARBA00022741"/>
    </source>
</evidence>
<evidence type="ECO:0000256" key="1">
    <source>
        <dbReference type="ARBA" id="ARBA00022737"/>
    </source>
</evidence>
<dbReference type="InterPro" id="IPR003593">
    <property type="entry name" value="AAA+_ATPase"/>
</dbReference>
<dbReference type="FunFam" id="3.40.50.300:FF:001320">
    <property type="entry name" value="Heme ABC transporter ATP-binding protein"/>
    <property type="match status" value="1"/>
</dbReference>
<dbReference type="InterPro" id="IPR027417">
    <property type="entry name" value="P-loop_NTPase"/>
</dbReference>
<dbReference type="AlphaFoldDB" id="A0A919UH37"/>
<dbReference type="PANTHER" id="PTHR19211:SF6">
    <property type="entry name" value="BLL7188 PROTEIN"/>
    <property type="match status" value="1"/>
</dbReference>
<dbReference type="CDD" id="cd03221">
    <property type="entry name" value="ABCF_EF-3"/>
    <property type="match status" value="1"/>
</dbReference>
<organism evidence="5 6">
    <name type="scientific">Demequina activiva</name>
    <dbReference type="NCBI Taxonomy" id="1582364"/>
    <lineage>
        <taxon>Bacteria</taxon>
        <taxon>Bacillati</taxon>
        <taxon>Actinomycetota</taxon>
        <taxon>Actinomycetes</taxon>
        <taxon>Micrococcales</taxon>
        <taxon>Demequinaceae</taxon>
        <taxon>Demequina</taxon>
    </lineage>
</organism>
<dbReference type="GO" id="GO:0016887">
    <property type="term" value="F:ATP hydrolysis activity"/>
    <property type="evidence" value="ECO:0007669"/>
    <property type="project" value="InterPro"/>
</dbReference>
<keyword evidence="3 5" id="KW-0067">ATP-binding</keyword>
<dbReference type="SUPFAM" id="SSF52540">
    <property type="entry name" value="P-loop containing nucleoside triphosphate hydrolases"/>
    <property type="match status" value="2"/>
</dbReference>
<dbReference type="EMBL" id="BONR01000003">
    <property type="protein sequence ID" value="GIG55029.1"/>
    <property type="molecule type" value="Genomic_DNA"/>
</dbReference>
<protein>
    <submittedName>
        <fullName evidence="5">ABC transporter ATP-binding protein</fullName>
    </submittedName>
</protein>